<accession>A0A8M1FM44</accession>
<evidence type="ECO:0000256" key="1">
    <source>
        <dbReference type="SAM" id="MobiDB-lite"/>
    </source>
</evidence>
<reference evidence="3" key="2">
    <citation type="submission" date="2025-08" db="UniProtKB">
        <authorList>
            <consortium name="RefSeq"/>
        </authorList>
    </citation>
    <scope>IDENTIFICATION</scope>
    <source>
        <tissue evidence="3">Whole blood</tissue>
    </source>
</reference>
<dbReference type="GeneID" id="103680215"/>
<feature type="region of interest" description="Disordered" evidence="1">
    <location>
        <begin position="67"/>
        <end position="185"/>
    </location>
</feature>
<sequence length="295" mass="32326">MAAAAYLHGYTTPFTRAGRHVAPGKGFADVPGTLSTFFSASGGCAGGFWEPRQLRFSQAPASVPYFRGSNGSSVPRCSPETEASGSGGKHRGSSWKSAEPGKSARSPRGRGPRSHSCWRRGQRNGLRRQGSGPDRGSAPQPCRFRSRSRSPERPSAPRGPPTWFLPPRPLPAPLPEPPAVAWPPGQGEGVSGVPYNGSAILLTAHLTLMNTHQWRMMSQRRAPVQLLLQKKKRRRRRSLVVRKKGPRKRERKSPLKENTRSILMTATVTLTLTQTPVVRRPASLCKPGFRTRFTL</sequence>
<keyword evidence="2" id="KW-1185">Reference proteome</keyword>
<dbReference type="RefSeq" id="XP_040484448.1">
    <property type="nucleotide sequence ID" value="XM_040628514.1"/>
</dbReference>
<proteinExistence type="predicted"/>
<feature type="compositionally biased region" description="Basic residues" evidence="1">
    <location>
        <begin position="105"/>
        <end position="126"/>
    </location>
</feature>
<dbReference type="Proteomes" id="UP000261680">
    <property type="component" value="Chromosome X"/>
</dbReference>
<organism evidence="2 3">
    <name type="scientific">Ursus maritimus</name>
    <name type="common">Polar bear</name>
    <name type="synonym">Thalarctos maritimus</name>
    <dbReference type="NCBI Taxonomy" id="29073"/>
    <lineage>
        <taxon>Eukaryota</taxon>
        <taxon>Metazoa</taxon>
        <taxon>Chordata</taxon>
        <taxon>Craniata</taxon>
        <taxon>Vertebrata</taxon>
        <taxon>Euteleostomi</taxon>
        <taxon>Mammalia</taxon>
        <taxon>Eutheria</taxon>
        <taxon>Laurasiatheria</taxon>
        <taxon>Carnivora</taxon>
        <taxon>Caniformia</taxon>
        <taxon>Ursidae</taxon>
        <taxon>Ursus</taxon>
    </lineage>
</organism>
<evidence type="ECO:0000313" key="3">
    <source>
        <dbReference type="RefSeq" id="XP_040484448.1"/>
    </source>
</evidence>
<gene>
    <name evidence="3" type="primary">LOC103680215</name>
</gene>
<feature type="compositionally biased region" description="Pro residues" evidence="1">
    <location>
        <begin position="157"/>
        <end position="181"/>
    </location>
</feature>
<evidence type="ECO:0000313" key="2">
    <source>
        <dbReference type="Proteomes" id="UP000261680"/>
    </source>
</evidence>
<protein>
    <submittedName>
        <fullName evidence="3">Uncharacterized protein LOC103680215 isoform X2</fullName>
    </submittedName>
</protein>
<reference evidence="2" key="1">
    <citation type="submission" date="2024-06" db="UniProtKB">
        <authorList>
            <consortium name="RefSeq"/>
        </authorList>
    </citation>
    <scope>NUCLEOTIDE SEQUENCE [LARGE SCALE GENOMIC DNA]</scope>
</reference>
<feature type="region of interest" description="Disordered" evidence="1">
    <location>
        <begin position="231"/>
        <end position="260"/>
    </location>
</feature>
<feature type="compositionally biased region" description="Basic residues" evidence="1">
    <location>
        <begin position="231"/>
        <end position="251"/>
    </location>
</feature>
<name>A0A8M1FM44_URSMA</name>
<dbReference type="AlphaFoldDB" id="A0A8M1FM44"/>